<dbReference type="Proteomes" id="UP000234420">
    <property type="component" value="Unassembled WGS sequence"/>
</dbReference>
<accession>A0A2N4UV85</accession>
<keyword evidence="3" id="KW-1133">Transmembrane helix</keyword>
<dbReference type="PANTHER" id="PTHR43080:SF2">
    <property type="entry name" value="CBS DOMAIN-CONTAINING PROTEIN"/>
    <property type="match status" value="1"/>
</dbReference>
<keyword evidence="3" id="KW-0812">Transmembrane</keyword>
<dbReference type="InterPro" id="IPR046342">
    <property type="entry name" value="CBS_dom_sf"/>
</dbReference>
<name>A0A2N4UV85_9GAMM</name>
<keyword evidence="1 2" id="KW-0129">CBS domain</keyword>
<dbReference type="AlphaFoldDB" id="A0A2N4UV85"/>
<dbReference type="InterPro" id="IPR018821">
    <property type="entry name" value="DUF294_put_nucleoTrafse_sb-bd"/>
</dbReference>
<dbReference type="EMBL" id="NPIB01000004">
    <property type="protein sequence ID" value="PLC58928.1"/>
    <property type="molecule type" value="Genomic_DNA"/>
</dbReference>
<dbReference type="SUPFAM" id="SSF51206">
    <property type="entry name" value="cAMP-binding domain-like"/>
    <property type="match status" value="1"/>
</dbReference>
<keyword evidence="3" id="KW-0472">Membrane</keyword>
<evidence type="ECO:0000313" key="6">
    <source>
        <dbReference type="Proteomes" id="UP000234420"/>
    </source>
</evidence>
<dbReference type="InterPro" id="IPR051257">
    <property type="entry name" value="Diverse_CBS-Domain"/>
</dbReference>
<feature type="transmembrane region" description="Helical" evidence="3">
    <location>
        <begin position="9"/>
        <end position="28"/>
    </location>
</feature>
<evidence type="ECO:0000313" key="5">
    <source>
        <dbReference type="EMBL" id="PLC58928.1"/>
    </source>
</evidence>
<dbReference type="InterPro" id="IPR018490">
    <property type="entry name" value="cNMP-bd_dom_sf"/>
</dbReference>
<dbReference type="CDD" id="cd05401">
    <property type="entry name" value="NT_GlnE_GlnD_like"/>
    <property type="match status" value="1"/>
</dbReference>
<feature type="domain" description="CBS" evidence="4">
    <location>
        <begin position="190"/>
        <end position="247"/>
    </location>
</feature>
<dbReference type="GO" id="GO:0008773">
    <property type="term" value="F:[protein-PII] uridylyltransferase activity"/>
    <property type="evidence" value="ECO:0007669"/>
    <property type="project" value="InterPro"/>
</dbReference>
<gene>
    <name evidence="5" type="ORF">CIK00_05950</name>
</gene>
<dbReference type="Gene3D" id="2.60.120.10">
    <property type="entry name" value="Jelly Rolls"/>
    <property type="match status" value="1"/>
</dbReference>
<sequence>MKKAPNISIINWLIVLFQLFDAVIRVIIDMSETLIPNIVEFMGAVDPFDKLNPKTLRDVAGMIIIRYFGKGEVIDLQESDQLYLLRTGAVEQRNLDGTLRAKLAAEDFFGFSRLTQQETNTASDPYTITVIEDALIYCLSINALLAKLNDQPNALAHFASHAQSRLRSGLNVVWSQHEKGLFFKPIMDVLNPHIVLVESTQTIQAVAKAMHVSTNSSCAFIMQNNEFIGLITDKDMTKRVVAEGIAITENIAVVMTKTPYSVKREDLVITAASLMMQHGIKNIPVVDNGVPIGLITPSDLVQNHRIQAIFLIDKINKIERLDQLAKLAIERQAIFEALVEAKVTVSVIGQVMAMIMDAYNRRLVMMAEAYLGAAPCEYCWIVAGSHARNEVHMLSDQDNALILANDATDTDKAYFHHLAMYVSKGMALCGYELCSGRFMAVTHKWCQPLAVWKAHYQKWAVNPEYDLLLEMSVFLDMRYVTGNQQLVDELQACMCKQLVHNARLISALARNALVQKTPLSIFRNWVLVKEGENANTLDIKSAALSIIVNLVRVQYLQLLSQLYSAEGSVVYKTNTEERLQALFEHNVINKATFKDLLAAFQFISQIRYSHQLQALQQGKIPNNHINPNAFNSFERTHLRETFKLITSYQEVIKMKFC</sequence>
<evidence type="ECO:0000259" key="4">
    <source>
        <dbReference type="PROSITE" id="PS51371"/>
    </source>
</evidence>
<dbReference type="Pfam" id="PF00571">
    <property type="entry name" value="CBS"/>
    <property type="match status" value="2"/>
</dbReference>
<organism evidence="5 6">
    <name type="scientific">Photobacterium carnosum</name>
    <dbReference type="NCBI Taxonomy" id="2023717"/>
    <lineage>
        <taxon>Bacteria</taxon>
        <taxon>Pseudomonadati</taxon>
        <taxon>Pseudomonadota</taxon>
        <taxon>Gammaproteobacteria</taxon>
        <taxon>Vibrionales</taxon>
        <taxon>Vibrionaceae</taxon>
        <taxon>Photobacterium</taxon>
    </lineage>
</organism>
<dbReference type="InterPro" id="IPR000644">
    <property type="entry name" value="CBS_dom"/>
</dbReference>
<feature type="domain" description="CBS" evidence="4">
    <location>
        <begin position="255"/>
        <end position="311"/>
    </location>
</feature>
<dbReference type="InterPro" id="IPR014710">
    <property type="entry name" value="RmlC-like_jellyroll"/>
</dbReference>
<dbReference type="PROSITE" id="PS51371">
    <property type="entry name" value="CBS"/>
    <property type="match status" value="2"/>
</dbReference>
<dbReference type="InterPro" id="IPR005105">
    <property type="entry name" value="GlnD_Uridyltrans_N"/>
</dbReference>
<comment type="caution">
    <text evidence="5">The sequence shown here is derived from an EMBL/GenBank/DDBJ whole genome shotgun (WGS) entry which is preliminary data.</text>
</comment>
<evidence type="ECO:0000256" key="1">
    <source>
        <dbReference type="ARBA" id="ARBA00023122"/>
    </source>
</evidence>
<reference evidence="5 6" key="1">
    <citation type="journal article" date="2018" name="Syst. Appl. Microbiol.">
        <title>Photobacterium carnosum sp. nov., isolated from spoiled modified atmosphere packaged poultry meat.</title>
        <authorList>
            <person name="Hilgarth M."/>
            <person name="Fuertes S."/>
            <person name="Ehrmann M."/>
            <person name="Vogel R.F."/>
        </authorList>
    </citation>
    <scope>NUCLEOTIDE SEQUENCE [LARGE SCALE GENOMIC DNA]</scope>
    <source>
        <strain evidence="5 6">TMW 2.2021</strain>
    </source>
</reference>
<dbReference type="PANTHER" id="PTHR43080">
    <property type="entry name" value="CBS DOMAIN-CONTAINING PROTEIN CBSX3, MITOCHONDRIAL"/>
    <property type="match status" value="1"/>
</dbReference>
<evidence type="ECO:0000256" key="2">
    <source>
        <dbReference type="PROSITE-ProRule" id="PRU00703"/>
    </source>
</evidence>
<dbReference type="Pfam" id="PF10335">
    <property type="entry name" value="DUF294_C"/>
    <property type="match status" value="1"/>
</dbReference>
<protein>
    <recommendedName>
        <fullName evidence="4">CBS domain-containing protein</fullName>
    </recommendedName>
</protein>
<dbReference type="InterPro" id="IPR000595">
    <property type="entry name" value="cNMP-bd_dom"/>
</dbReference>
<dbReference type="SMART" id="SM00116">
    <property type="entry name" value="CBS"/>
    <property type="match status" value="2"/>
</dbReference>
<proteinExistence type="predicted"/>
<dbReference type="RefSeq" id="WP_101767998.1">
    <property type="nucleotide sequence ID" value="NZ_BPPU01000002.1"/>
</dbReference>
<dbReference type="SUPFAM" id="SSF54631">
    <property type="entry name" value="CBS-domain pair"/>
    <property type="match status" value="1"/>
</dbReference>
<dbReference type="Gene3D" id="3.10.580.10">
    <property type="entry name" value="CBS-domain"/>
    <property type="match status" value="1"/>
</dbReference>
<dbReference type="CDD" id="cd00038">
    <property type="entry name" value="CAP_ED"/>
    <property type="match status" value="1"/>
</dbReference>
<evidence type="ECO:0000256" key="3">
    <source>
        <dbReference type="SAM" id="Phobius"/>
    </source>
</evidence>
<keyword evidence="6" id="KW-1185">Reference proteome</keyword>
<dbReference type="Pfam" id="PF03445">
    <property type="entry name" value="DUF294"/>
    <property type="match status" value="1"/>
</dbReference>